<comment type="caution">
    <text evidence="2">The sequence shown here is derived from an EMBL/GenBank/DDBJ whole genome shotgun (WGS) entry which is preliminary data.</text>
</comment>
<dbReference type="AlphaFoldDB" id="A0A9P7NFX6"/>
<dbReference type="EMBL" id="SRPW01000234">
    <property type="protein sequence ID" value="KAG6016618.1"/>
    <property type="molecule type" value="Genomic_DNA"/>
</dbReference>
<protein>
    <submittedName>
        <fullName evidence="2">Uncharacterized protein</fullName>
    </submittedName>
</protein>
<accession>A0A9P7NFX6</accession>
<reference evidence="2" key="1">
    <citation type="journal article" date="2020" name="bioRxiv">
        <title>Whole genome comparisons of ergot fungi reveals the divergence and evolution of species within the genus Claviceps are the result of varying mechanisms driving genome evolution and host range expansion.</title>
        <authorList>
            <person name="Wyka S.A."/>
            <person name="Mondo S.J."/>
            <person name="Liu M."/>
            <person name="Dettman J."/>
            <person name="Nalam V."/>
            <person name="Broders K.D."/>
        </authorList>
    </citation>
    <scope>NUCLEOTIDE SEQUENCE</scope>
    <source>
        <strain evidence="2">CCC 602</strain>
    </source>
</reference>
<name>A0A9P7NFX6_9HYPO</name>
<keyword evidence="3" id="KW-1185">Reference proteome</keyword>
<organism evidence="2 3">
    <name type="scientific">Claviceps pusilla</name>
    <dbReference type="NCBI Taxonomy" id="123648"/>
    <lineage>
        <taxon>Eukaryota</taxon>
        <taxon>Fungi</taxon>
        <taxon>Dikarya</taxon>
        <taxon>Ascomycota</taxon>
        <taxon>Pezizomycotina</taxon>
        <taxon>Sordariomycetes</taxon>
        <taxon>Hypocreomycetidae</taxon>
        <taxon>Hypocreales</taxon>
        <taxon>Clavicipitaceae</taxon>
        <taxon>Claviceps</taxon>
    </lineage>
</organism>
<proteinExistence type="predicted"/>
<evidence type="ECO:0000256" key="1">
    <source>
        <dbReference type="SAM" id="MobiDB-lite"/>
    </source>
</evidence>
<feature type="region of interest" description="Disordered" evidence="1">
    <location>
        <begin position="1"/>
        <end position="27"/>
    </location>
</feature>
<feature type="compositionally biased region" description="Polar residues" evidence="1">
    <location>
        <begin position="7"/>
        <end position="24"/>
    </location>
</feature>
<evidence type="ECO:0000313" key="2">
    <source>
        <dbReference type="EMBL" id="KAG6016618.1"/>
    </source>
</evidence>
<dbReference type="Proteomes" id="UP000748025">
    <property type="component" value="Unassembled WGS sequence"/>
</dbReference>
<sequence>MFDLLNIPSSEATFREPTSASTPPASGKYFGPSFISPGGSIRVRLLDGPLYPWNPFSQIRCCCQKLPGADQDFEDWTFLIPDLPAIELQPESQQG</sequence>
<gene>
    <name evidence="2" type="ORF">E4U43_003442</name>
</gene>
<evidence type="ECO:0000313" key="3">
    <source>
        <dbReference type="Proteomes" id="UP000748025"/>
    </source>
</evidence>